<dbReference type="Gene3D" id="3.40.30.10">
    <property type="entry name" value="Glutaredoxin"/>
    <property type="match status" value="1"/>
</dbReference>
<organism evidence="2 3">
    <name type="scientific">Neptuniibacter pectenicola</name>
    <dbReference type="NCBI Taxonomy" id="1806669"/>
    <lineage>
        <taxon>Bacteria</taxon>
        <taxon>Pseudomonadati</taxon>
        <taxon>Pseudomonadota</taxon>
        <taxon>Gammaproteobacteria</taxon>
        <taxon>Oceanospirillales</taxon>
        <taxon>Oceanospirillaceae</taxon>
        <taxon>Neptuniibacter</taxon>
    </lineage>
</organism>
<gene>
    <name evidence="2" type="ORF">WNY58_01690</name>
</gene>
<dbReference type="SUPFAM" id="SSF47616">
    <property type="entry name" value="GST C-terminal domain-like"/>
    <property type="match status" value="1"/>
</dbReference>
<dbReference type="InterPro" id="IPR040079">
    <property type="entry name" value="Glutathione_S-Trfase"/>
</dbReference>
<dbReference type="GO" id="GO:0016491">
    <property type="term" value="F:oxidoreductase activity"/>
    <property type="evidence" value="ECO:0007669"/>
    <property type="project" value="UniProtKB-KW"/>
</dbReference>
<feature type="domain" description="GST C-terminal" evidence="1">
    <location>
        <begin position="170"/>
        <end position="294"/>
    </location>
</feature>
<keyword evidence="2" id="KW-0560">Oxidoreductase</keyword>
<dbReference type="PANTHER" id="PTHR32419:SF6">
    <property type="entry name" value="GLUTATHIONE S-TRANSFERASE OMEGA-LIKE 1-RELATED"/>
    <property type="match status" value="1"/>
</dbReference>
<evidence type="ECO:0000259" key="1">
    <source>
        <dbReference type="PROSITE" id="PS50405"/>
    </source>
</evidence>
<dbReference type="InterPro" id="IPR004045">
    <property type="entry name" value="Glutathione_S-Trfase_N"/>
</dbReference>
<dbReference type="InterPro" id="IPR047047">
    <property type="entry name" value="GST_Omega-like_C"/>
</dbReference>
<dbReference type="PIRSF" id="PIRSF015753">
    <property type="entry name" value="GST"/>
    <property type="match status" value="1"/>
</dbReference>
<dbReference type="PROSITE" id="PS50405">
    <property type="entry name" value="GST_CTER"/>
    <property type="match status" value="1"/>
</dbReference>
<dbReference type="EC" id="1.8.5.-" evidence="2"/>
<dbReference type="SFLD" id="SFLDG01206">
    <property type="entry name" value="Xi.1"/>
    <property type="match status" value="1"/>
</dbReference>
<dbReference type="Pfam" id="PF13409">
    <property type="entry name" value="GST_N_2"/>
    <property type="match status" value="1"/>
</dbReference>
<keyword evidence="3" id="KW-1185">Reference proteome</keyword>
<evidence type="ECO:0000313" key="3">
    <source>
        <dbReference type="Proteomes" id="UP001449225"/>
    </source>
</evidence>
<dbReference type="SUPFAM" id="SSF52833">
    <property type="entry name" value="Thioredoxin-like"/>
    <property type="match status" value="1"/>
</dbReference>
<dbReference type="InterPro" id="IPR016639">
    <property type="entry name" value="GST_Omega/GSH"/>
</dbReference>
<dbReference type="EMBL" id="JBBMRA010000001">
    <property type="protein sequence ID" value="MEM5535093.1"/>
    <property type="molecule type" value="Genomic_DNA"/>
</dbReference>
<dbReference type="InterPro" id="IPR036249">
    <property type="entry name" value="Thioredoxin-like_sf"/>
</dbReference>
<dbReference type="SFLD" id="SFLDG01148">
    <property type="entry name" value="Xi_(cytGST)"/>
    <property type="match status" value="1"/>
</dbReference>
<dbReference type="Pfam" id="PF13410">
    <property type="entry name" value="GST_C_2"/>
    <property type="match status" value="1"/>
</dbReference>
<name>A0ABU9TN09_9GAMM</name>
<dbReference type="SFLD" id="SFLDS00019">
    <property type="entry name" value="Glutathione_Transferase_(cytos"/>
    <property type="match status" value="1"/>
</dbReference>
<proteinExistence type="predicted"/>
<dbReference type="CDD" id="cd03190">
    <property type="entry name" value="GST_C_Omega_like"/>
    <property type="match status" value="1"/>
</dbReference>
<dbReference type="InterPro" id="IPR036282">
    <property type="entry name" value="Glutathione-S-Trfase_C_sf"/>
</dbReference>
<comment type="caution">
    <text evidence="2">The sequence shown here is derived from an EMBL/GenBank/DDBJ whole genome shotgun (WGS) entry which is preliminary data.</text>
</comment>
<protein>
    <submittedName>
        <fullName evidence="2">Glutathione S-transferase family protein</fullName>
        <ecNumber evidence="2">1.8.5.-</ecNumber>
    </submittedName>
</protein>
<dbReference type="Gene3D" id="1.20.1050.10">
    <property type="match status" value="1"/>
</dbReference>
<evidence type="ECO:0000313" key="2">
    <source>
        <dbReference type="EMBL" id="MEM5535093.1"/>
    </source>
</evidence>
<reference evidence="2 3" key="1">
    <citation type="submission" date="2024-03" db="EMBL/GenBank/DDBJ databases">
        <title>Community enrichment and isolation of bacterial strains for fucoidan degradation.</title>
        <authorList>
            <person name="Sichert A."/>
        </authorList>
    </citation>
    <scope>NUCLEOTIDE SEQUENCE [LARGE SCALE GENOMIC DNA]</scope>
    <source>
        <strain evidence="2 3">AS76</strain>
    </source>
</reference>
<sequence length="324" mass="36981">MGLLIDGKWHDQWYDTEGNKGEFVRSASQFRQVISTTQYNVEGRVFDAEPDRYHLYVSLACPWAHRTLIMRQLKGLQHLISVDVVDPFMQEHGWTFAQGFPKSQGDSQFGYDYLYQLYTHTDPHYSGRVTVPVLWDKKEGVIVNNESSEIIRIFNTAFNHLGATPGNYYPEALQASIDSVNAFVYEAINNGVYRAGFATSQAAYNRAVTVLFNGLDQLESRLSRQRYLVGDQLTEADIRLFTTLVRFDPVYVTHFKCDLKRIADYPALSGYLRDIYQIDGIADTVDMAHIRHHYYCSHKTINPAGIIPIGPVFDLDLPHGRAPL</sequence>
<dbReference type="InterPro" id="IPR010987">
    <property type="entry name" value="Glutathione-S-Trfase_C-like"/>
</dbReference>
<dbReference type="RefSeq" id="WP_342853510.1">
    <property type="nucleotide sequence ID" value="NZ_JBBMRA010000001.1"/>
</dbReference>
<dbReference type="Proteomes" id="UP001449225">
    <property type="component" value="Unassembled WGS sequence"/>
</dbReference>
<dbReference type="PANTHER" id="PTHR32419">
    <property type="entry name" value="GLUTATHIONYL-HYDROQUINONE REDUCTASE"/>
    <property type="match status" value="1"/>
</dbReference>
<accession>A0ABU9TN09</accession>